<dbReference type="InterPro" id="IPR024535">
    <property type="entry name" value="RHGA/B-epi-like_pectate_lyase"/>
</dbReference>
<keyword evidence="3" id="KW-1185">Reference proteome</keyword>
<dbReference type="InterPro" id="IPR039279">
    <property type="entry name" value="QRT3-like"/>
</dbReference>
<evidence type="ECO:0000313" key="3">
    <source>
        <dbReference type="Proteomes" id="UP000813444"/>
    </source>
</evidence>
<dbReference type="Pfam" id="PF12708">
    <property type="entry name" value="Pect-lyase_RHGA_epim"/>
    <property type="match status" value="2"/>
</dbReference>
<dbReference type="Proteomes" id="UP000813444">
    <property type="component" value="Unassembled WGS sequence"/>
</dbReference>
<protein>
    <submittedName>
        <fullName evidence="2">Pectate lyase superfamily protein-domain-containing protein</fullName>
    </submittedName>
</protein>
<evidence type="ECO:0000259" key="1">
    <source>
        <dbReference type="Pfam" id="PF12708"/>
    </source>
</evidence>
<dbReference type="SUPFAM" id="SSF51126">
    <property type="entry name" value="Pectin lyase-like"/>
    <property type="match status" value="2"/>
</dbReference>
<dbReference type="GO" id="GO:0016829">
    <property type="term" value="F:lyase activity"/>
    <property type="evidence" value="ECO:0007669"/>
    <property type="project" value="UniProtKB-KW"/>
</dbReference>
<gene>
    <name evidence="2" type="ORF">B0I35DRAFT_364512</name>
</gene>
<evidence type="ECO:0000313" key="2">
    <source>
        <dbReference type="EMBL" id="KAH7303617.1"/>
    </source>
</evidence>
<comment type="caution">
    <text evidence="2">The sequence shown here is derived from an EMBL/GenBank/DDBJ whole genome shotgun (WGS) entry which is preliminary data.</text>
</comment>
<dbReference type="AlphaFoldDB" id="A0A8K0SHF5"/>
<dbReference type="PANTHER" id="PTHR33928:SF2">
    <property type="entry name" value="PECTATE LYASE SUPERFAMILY PROTEIN DOMAIN-CONTAINING PROTEIN-RELATED"/>
    <property type="match status" value="1"/>
</dbReference>
<keyword evidence="2" id="KW-0456">Lyase</keyword>
<dbReference type="CDD" id="cd23668">
    <property type="entry name" value="GH55_beta13glucanase-like"/>
    <property type="match status" value="1"/>
</dbReference>
<dbReference type="GO" id="GO:0004650">
    <property type="term" value="F:polygalacturonase activity"/>
    <property type="evidence" value="ECO:0007669"/>
    <property type="project" value="InterPro"/>
</dbReference>
<feature type="domain" description="Rhamnogalacturonase A/B/Epimerase-like pectate lyase" evidence="1">
    <location>
        <begin position="435"/>
        <end position="498"/>
    </location>
</feature>
<name>A0A8K0SHF5_9HYPO</name>
<dbReference type="OrthoDB" id="1046782at2759"/>
<dbReference type="EMBL" id="JAGPNK010000030">
    <property type="protein sequence ID" value="KAH7303617.1"/>
    <property type="molecule type" value="Genomic_DNA"/>
</dbReference>
<accession>A0A8K0SHF5</accession>
<organism evidence="2 3">
    <name type="scientific">Stachybotrys elegans</name>
    <dbReference type="NCBI Taxonomy" id="80388"/>
    <lineage>
        <taxon>Eukaryota</taxon>
        <taxon>Fungi</taxon>
        <taxon>Dikarya</taxon>
        <taxon>Ascomycota</taxon>
        <taxon>Pezizomycotina</taxon>
        <taxon>Sordariomycetes</taxon>
        <taxon>Hypocreomycetidae</taxon>
        <taxon>Hypocreales</taxon>
        <taxon>Stachybotryaceae</taxon>
        <taxon>Stachybotrys</taxon>
    </lineage>
</organism>
<dbReference type="PANTHER" id="PTHR33928">
    <property type="entry name" value="POLYGALACTURONASE QRT3"/>
    <property type="match status" value="1"/>
</dbReference>
<reference evidence="2" key="1">
    <citation type="journal article" date="2021" name="Nat. Commun.">
        <title>Genetic determinants of endophytism in the Arabidopsis root mycobiome.</title>
        <authorList>
            <person name="Mesny F."/>
            <person name="Miyauchi S."/>
            <person name="Thiergart T."/>
            <person name="Pickel B."/>
            <person name="Atanasova L."/>
            <person name="Karlsson M."/>
            <person name="Huettel B."/>
            <person name="Barry K.W."/>
            <person name="Haridas S."/>
            <person name="Chen C."/>
            <person name="Bauer D."/>
            <person name="Andreopoulos W."/>
            <person name="Pangilinan J."/>
            <person name="LaButti K."/>
            <person name="Riley R."/>
            <person name="Lipzen A."/>
            <person name="Clum A."/>
            <person name="Drula E."/>
            <person name="Henrissat B."/>
            <person name="Kohler A."/>
            <person name="Grigoriev I.V."/>
            <person name="Martin F.M."/>
            <person name="Hacquard S."/>
        </authorList>
    </citation>
    <scope>NUCLEOTIDE SEQUENCE</scope>
    <source>
        <strain evidence="2">MPI-CAGE-CH-0235</strain>
    </source>
</reference>
<dbReference type="InterPro" id="IPR012334">
    <property type="entry name" value="Pectin_lyas_fold"/>
</dbReference>
<sequence length="807" mass="86985">MVDNQNNYFNVVPDQYNPDLIDVLPSPRLNGSIKVETDPSGLNAFENRQATGSSFWMANIGHGTFPYAPSGYPVWRNVKAYGAVGDGVTDDTDAIMLAVTDGGRCGLDCGSTTVLGGIVFFPPGTYMVSKPIIQYYYSQFIGDPTGPLPTIKGMPTFEGIALVDVDPYIPGGNGAQWYINQNQFLRQIRNLRFDLTAMPNENQSGDQSYVPCGLHWQVAQLTSLQNVDFVMPLGGGTTAVGMFIENGSGGFMSDLTFFGGNIAMRVGSQQFTARRITITAAAIGISMIWDWGWTWQDLTVRSAWIAIQCTQFGGDGDQGTGSLTVMDSHFDSVPFAITVHPTNRPALVIDNLFIEGNTPSVVLVDGGETLLPGVTGGSATIRSWAMGRRYTNIDGSGETTMGSLQPNKPASLLGPNGKMFTRSKPQYEGLGAGSFVSVADFGATGDGTGDQSTAINAAIAAAAGRIVFFPSGVYPVESTVFVPPGTRIVGESWPQILGTGLLFSNQLDPQAVFRVGNKGDVGNVEISDLIFGIRGPAPGAVVVEWNIREASQGSAAMWDSHVRIGGSIGSDLQYEDCPEGTTQPSTCLAAALMMHVTEGSSGYFENVWLWTADHDLDIPAQSRINVFVARGLLVETDGPVWLWASASEHAVLYQYNFVNAANVFIGHLQTESPYFQPTPNSRNVFVPGHYAGDPTFEDCTPTSRLCLMSWHVMVQHSRDILLYGVGLYSWFQSYTQDCLIPENCQQRLMQTDFSEGIWMFNEYTKGGLEAVSPFGGIPPALQEDNRNGFLTAISAWLTLATTGADIG</sequence>
<dbReference type="Gene3D" id="2.160.20.10">
    <property type="entry name" value="Single-stranded right-handed beta-helix, Pectin lyase-like"/>
    <property type="match status" value="2"/>
</dbReference>
<feature type="domain" description="Rhamnogalacturonase A/B/Epimerase-like pectate lyase" evidence="1">
    <location>
        <begin position="75"/>
        <end position="302"/>
    </location>
</feature>
<dbReference type="FunFam" id="2.160.20.10:FF:000049">
    <property type="entry name" value="Putative exo-beta-1,3-glucanase"/>
    <property type="match status" value="1"/>
</dbReference>
<dbReference type="InterPro" id="IPR011050">
    <property type="entry name" value="Pectin_lyase_fold/virulence"/>
</dbReference>
<proteinExistence type="predicted"/>
<feature type="non-terminal residue" evidence="2">
    <location>
        <position position="1"/>
    </location>
</feature>